<sequence length="154" mass="17635">MQSPCILKEETGILGLDFMPKENVMPQTDMQTRLIALAEANAEIAALWLYGSRARGTAHADSDYDLAVLFNTYQPDPLERRLAPELLAMAWQRELPAIQLSVIDVQQVPLPLAFTVVSDNRLLYCCDDFARLEFERRTLSKWEIDHLYHKAHYA</sequence>
<comment type="caution">
    <text evidence="2">The sequence shown here is derived from an EMBL/GenBank/DDBJ whole genome shotgun (WGS) entry which is preliminary data.</text>
</comment>
<dbReference type="InterPro" id="IPR052930">
    <property type="entry name" value="TA_antitoxin_MntA"/>
</dbReference>
<gene>
    <name evidence="2" type="ORF">GCM10008111_30240</name>
</gene>
<protein>
    <recommendedName>
        <fullName evidence="1">Polymerase beta nucleotidyltransferase domain-containing protein</fullName>
    </recommendedName>
</protein>
<name>A0ABQ2WSV1_9ALTE</name>
<reference evidence="3" key="1">
    <citation type="journal article" date="2019" name="Int. J. Syst. Evol. Microbiol.">
        <title>The Global Catalogue of Microorganisms (GCM) 10K type strain sequencing project: providing services to taxonomists for standard genome sequencing and annotation.</title>
        <authorList>
            <consortium name="The Broad Institute Genomics Platform"/>
            <consortium name="The Broad Institute Genome Sequencing Center for Infectious Disease"/>
            <person name="Wu L."/>
            <person name="Ma J."/>
        </authorList>
    </citation>
    <scope>NUCLEOTIDE SEQUENCE [LARGE SCALE GENOMIC DNA]</scope>
    <source>
        <strain evidence="3">KCTC 23723</strain>
    </source>
</reference>
<feature type="domain" description="Polymerase beta nucleotidyltransferase" evidence="1">
    <location>
        <begin position="34"/>
        <end position="128"/>
    </location>
</feature>
<dbReference type="InterPro" id="IPR043519">
    <property type="entry name" value="NT_sf"/>
</dbReference>
<keyword evidence="3" id="KW-1185">Reference proteome</keyword>
<dbReference type="Pfam" id="PF18765">
    <property type="entry name" value="Polbeta"/>
    <property type="match status" value="1"/>
</dbReference>
<dbReference type="CDD" id="cd05403">
    <property type="entry name" value="NT_KNTase_like"/>
    <property type="match status" value="1"/>
</dbReference>
<proteinExistence type="predicted"/>
<dbReference type="EMBL" id="BMYR01000015">
    <property type="protein sequence ID" value="GGW72024.1"/>
    <property type="molecule type" value="Genomic_DNA"/>
</dbReference>
<dbReference type="NCBIfam" id="NF047752">
    <property type="entry name" value="MntA_antitoxin"/>
    <property type="match status" value="1"/>
</dbReference>
<dbReference type="PANTHER" id="PTHR43852:SF3">
    <property type="entry name" value="NUCLEOTIDYLTRANSFERASE"/>
    <property type="match status" value="1"/>
</dbReference>
<organism evidence="2 3">
    <name type="scientific">Alishewanella tabrizica</name>
    <dbReference type="NCBI Taxonomy" id="671278"/>
    <lineage>
        <taxon>Bacteria</taxon>
        <taxon>Pseudomonadati</taxon>
        <taxon>Pseudomonadota</taxon>
        <taxon>Gammaproteobacteria</taxon>
        <taxon>Alteromonadales</taxon>
        <taxon>Alteromonadaceae</taxon>
        <taxon>Alishewanella</taxon>
    </lineage>
</organism>
<dbReference type="SUPFAM" id="SSF81301">
    <property type="entry name" value="Nucleotidyltransferase"/>
    <property type="match status" value="1"/>
</dbReference>
<dbReference type="Gene3D" id="3.30.460.10">
    <property type="entry name" value="Beta Polymerase, domain 2"/>
    <property type="match status" value="1"/>
</dbReference>
<evidence type="ECO:0000313" key="3">
    <source>
        <dbReference type="Proteomes" id="UP000634667"/>
    </source>
</evidence>
<evidence type="ECO:0000313" key="2">
    <source>
        <dbReference type="EMBL" id="GGW72024.1"/>
    </source>
</evidence>
<dbReference type="PANTHER" id="PTHR43852">
    <property type="entry name" value="NUCLEOTIDYLTRANSFERASE"/>
    <property type="match status" value="1"/>
</dbReference>
<evidence type="ECO:0000259" key="1">
    <source>
        <dbReference type="Pfam" id="PF18765"/>
    </source>
</evidence>
<dbReference type="Proteomes" id="UP000634667">
    <property type="component" value="Unassembled WGS sequence"/>
</dbReference>
<dbReference type="InterPro" id="IPR041633">
    <property type="entry name" value="Polbeta"/>
</dbReference>
<accession>A0ABQ2WSV1</accession>